<keyword evidence="3" id="KW-0808">Transferase</keyword>
<dbReference type="AlphaFoldDB" id="A0A016VEH6"/>
<comment type="similarity">
    <text evidence="1">Belongs to the TENT family.</text>
</comment>
<evidence type="ECO:0000256" key="1">
    <source>
        <dbReference type="ARBA" id="ARBA00007631"/>
    </source>
</evidence>
<dbReference type="GO" id="GO:0003723">
    <property type="term" value="F:RNA binding"/>
    <property type="evidence" value="ECO:0007669"/>
    <property type="project" value="TreeGrafter"/>
</dbReference>
<evidence type="ECO:0000313" key="6">
    <source>
        <dbReference type="EMBL" id="EYC25686.1"/>
    </source>
</evidence>
<dbReference type="SMART" id="SM01153">
    <property type="entry name" value="DUF1693"/>
    <property type="match status" value="1"/>
</dbReference>
<comment type="catalytic activity">
    <reaction evidence="4">
        <text>RNA(n) + ATP = RNA(n)-3'-adenine ribonucleotide + diphosphate</text>
        <dbReference type="Rhea" id="RHEA:11332"/>
        <dbReference type="Rhea" id="RHEA-COMP:14527"/>
        <dbReference type="Rhea" id="RHEA-COMP:17347"/>
        <dbReference type="ChEBI" id="CHEBI:30616"/>
        <dbReference type="ChEBI" id="CHEBI:33019"/>
        <dbReference type="ChEBI" id="CHEBI:140395"/>
        <dbReference type="ChEBI" id="CHEBI:173115"/>
        <dbReference type="EC" id="2.7.7.19"/>
    </reaction>
    <physiologicalReaction direction="left-to-right" evidence="4">
        <dbReference type="Rhea" id="RHEA:11333"/>
    </physiologicalReaction>
</comment>
<dbReference type="Pfam" id="PF07984">
    <property type="entry name" value="NTP_transf_7"/>
    <property type="match status" value="1"/>
</dbReference>
<dbReference type="STRING" id="53326.A0A016VEH6"/>
<dbReference type="PANTHER" id="PTHR12974:SF36">
    <property type="entry name" value="POLYNUCLEOTIDE ADENYLYLTRANSFERASE"/>
    <property type="match status" value="1"/>
</dbReference>
<reference evidence="7" key="1">
    <citation type="journal article" date="2015" name="Nat. Genet.">
        <title>The genome and transcriptome of the zoonotic hookworm Ancylostoma ceylanicum identify infection-specific gene families.</title>
        <authorList>
            <person name="Schwarz E.M."/>
            <person name="Hu Y."/>
            <person name="Antoshechkin I."/>
            <person name="Miller M.M."/>
            <person name="Sternberg P.W."/>
            <person name="Aroian R.V."/>
        </authorList>
    </citation>
    <scope>NUCLEOTIDE SEQUENCE</scope>
    <source>
        <strain evidence="7">HY135</strain>
    </source>
</reference>
<evidence type="ECO:0000313" key="7">
    <source>
        <dbReference type="Proteomes" id="UP000024635"/>
    </source>
</evidence>
<dbReference type="GO" id="GO:1990817">
    <property type="term" value="F:poly(A) RNA polymerase activity"/>
    <property type="evidence" value="ECO:0007669"/>
    <property type="project" value="UniProtKB-EC"/>
</dbReference>
<evidence type="ECO:0000256" key="3">
    <source>
        <dbReference type="ARBA" id="ARBA00022679"/>
    </source>
</evidence>
<dbReference type="EMBL" id="JARK01001347">
    <property type="protein sequence ID" value="EYC25686.1"/>
    <property type="molecule type" value="Genomic_DNA"/>
</dbReference>
<evidence type="ECO:0000256" key="2">
    <source>
        <dbReference type="ARBA" id="ARBA00012388"/>
    </source>
</evidence>
<dbReference type="PANTHER" id="PTHR12974">
    <property type="entry name" value="PRION-LIKE- Q/N-RICH -DOMAIN-BEARING PROTEIN PROTEIN 44"/>
    <property type="match status" value="1"/>
</dbReference>
<gene>
    <name evidence="6" type="primary">Acey_s0011.g1333</name>
    <name evidence="6" type="synonym">Acey-pqn-44</name>
    <name evidence="6" type="ORF">Y032_0011g1333</name>
</gene>
<dbReference type="OrthoDB" id="10065073at2759"/>
<keyword evidence="7" id="KW-1185">Reference proteome</keyword>
<proteinExistence type="inferred from homology"/>
<dbReference type="EC" id="2.7.7.19" evidence="2"/>
<accession>A0A016VEH6</accession>
<sequence length="495" mass="55910">MKSEGPYVASTTELTRKQIDRLRTVLNETVEIHGKGNFPTISARLIDIISCVREKLRQAGMPPKSVKLNGGAASHVASADDFSYADLDLIFPMDVENSDSFDKVREAVFDTIMDMMPSANKTKINADTLKDVYIGKMVKVSGDDDRWSLFSLHNDFGRCIELKFVDKMRRQFEFSVDSFQITLDPLLDDFNAPDAKVYIESMFGDVHQAMSHLHERLIDTRRPEEIRGGGLLKYCHLLTRGYKAARPSKCRQLERYMCSRFFIDFPDVVSQEQKLRNYLDNHFGSNNDQRGWSCTDYAARGDPGRESWFASLGLLGYAFMNPSPGNTGVAARPRPLTDITYIPSQKWSSSGDDTDSEASTSQAPSTILAQSQAKYDFLMLLHRVVSESTVCLMSHERRQTLVMIDRLAFQDRPSYRPLLGAPPPIFALLALGQVLAMEHPEGSLINAVIYWRFSQTAHFQVSLSIYNPQSTVAGHTPRTTLFYLPRNTTQWIPVV</sequence>
<name>A0A016VEH6_9BILA</name>
<comment type="caution">
    <text evidence="6">The sequence shown here is derived from an EMBL/GenBank/DDBJ whole genome shotgun (WGS) entry which is preliminary data.</text>
</comment>
<evidence type="ECO:0000256" key="4">
    <source>
        <dbReference type="ARBA" id="ARBA00047933"/>
    </source>
</evidence>
<dbReference type="GO" id="GO:0048255">
    <property type="term" value="P:mRNA stabilization"/>
    <property type="evidence" value="ECO:0007669"/>
    <property type="project" value="TreeGrafter"/>
</dbReference>
<dbReference type="Proteomes" id="UP000024635">
    <property type="component" value="Unassembled WGS sequence"/>
</dbReference>
<evidence type="ECO:0000256" key="5">
    <source>
        <dbReference type="SAM" id="MobiDB-lite"/>
    </source>
</evidence>
<dbReference type="InterPro" id="IPR012937">
    <property type="entry name" value="TET5"/>
</dbReference>
<protein>
    <recommendedName>
        <fullName evidence="2">polynucleotide adenylyltransferase</fullName>
        <ecNumber evidence="2">2.7.7.19</ecNumber>
    </recommendedName>
</protein>
<feature type="region of interest" description="Disordered" evidence="5">
    <location>
        <begin position="343"/>
        <end position="365"/>
    </location>
</feature>
<organism evidence="6 7">
    <name type="scientific">Ancylostoma ceylanicum</name>
    <dbReference type="NCBI Taxonomy" id="53326"/>
    <lineage>
        <taxon>Eukaryota</taxon>
        <taxon>Metazoa</taxon>
        <taxon>Ecdysozoa</taxon>
        <taxon>Nematoda</taxon>
        <taxon>Chromadorea</taxon>
        <taxon>Rhabditida</taxon>
        <taxon>Rhabditina</taxon>
        <taxon>Rhabditomorpha</taxon>
        <taxon>Strongyloidea</taxon>
        <taxon>Ancylostomatidae</taxon>
        <taxon>Ancylostomatinae</taxon>
        <taxon>Ancylostoma</taxon>
    </lineage>
</organism>